<evidence type="ECO:0000256" key="1">
    <source>
        <dbReference type="ARBA" id="ARBA00006484"/>
    </source>
</evidence>
<dbReference type="FunFam" id="3.40.50.720:FF:000084">
    <property type="entry name" value="Short-chain dehydrogenase reductase"/>
    <property type="match status" value="1"/>
</dbReference>
<evidence type="ECO:0000313" key="5">
    <source>
        <dbReference type="EMBL" id="KEY69306.1"/>
    </source>
</evidence>
<name>A0A084AVH7_STACB</name>
<keyword evidence="2" id="KW-0521">NADP</keyword>
<sequence>TKRPNCNCTFLSPSYTPTSQLTRTPYHIQSESSATQPESSTTQPESCTTAPALTRTHAPREATSAPDTMSLVGKVILITGSSNGIGKAVAERVARDGASVVINYFSNGDAANALVKSIGEDRAIAVQADAGKIPDIEKLVDAAVSKFGKIDTVVANAAAMPMRNVLNTTEEDFDNTFGFNVKGPYFLVQKAVPHMPSGSRVILLSTGICHFSSVTPDYLLYAATKGAVEQLARVLSKGLAPKGITVNAVAPGPTATDLFFRGKPEGLVNALKAGNPFGRLGEPAEIANVVKFIASDESSWVSGQTILVNGGMMV</sequence>
<comment type="similarity">
    <text evidence="1">Belongs to the short-chain dehydrogenases/reductases (SDR) family.</text>
</comment>
<dbReference type="Pfam" id="PF13561">
    <property type="entry name" value="adh_short_C2"/>
    <property type="match status" value="1"/>
</dbReference>
<dbReference type="HOGENOM" id="CLU_010194_1_3_1"/>
<evidence type="ECO:0000313" key="6">
    <source>
        <dbReference type="Proteomes" id="UP000028045"/>
    </source>
</evidence>
<keyword evidence="6" id="KW-1185">Reference proteome</keyword>
<keyword evidence="3" id="KW-0560">Oxidoreductase</keyword>
<dbReference type="GO" id="GO:0016614">
    <property type="term" value="F:oxidoreductase activity, acting on CH-OH group of donors"/>
    <property type="evidence" value="ECO:0007669"/>
    <property type="project" value="UniProtKB-ARBA"/>
</dbReference>
<dbReference type="PANTHER" id="PTHR48107">
    <property type="entry name" value="NADPH-DEPENDENT ALDEHYDE REDUCTASE-LIKE PROTEIN, CHLOROPLASTIC-RELATED"/>
    <property type="match status" value="1"/>
</dbReference>
<dbReference type="InterPro" id="IPR002347">
    <property type="entry name" value="SDR_fam"/>
</dbReference>
<dbReference type="EMBL" id="KL648534">
    <property type="protein sequence ID" value="KEY69306.1"/>
    <property type="molecule type" value="Genomic_DNA"/>
</dbReference>
<feature type="non-terminal residue" evidence="5">
    <location>
        <position position="1"/>
    </location>
</feature>
<dbReference type="InterPro" id="IPR036291">
    <property type="entry name" value="NAD(P)-bd_dom_sf"/>
</dbReference>
<gene>
    <name evidence="5" type="ORF">S7711_01756</name>
</gene>
<dbReference type="PROSITE" id="PS00061">
    <property type="entry name" value="ADH_SHORT"/>
    <property type="match status" value="1"/>
</dbReference>
<accession>A0A084AVH7</accession>
<evidence type="ECO:0000256" key="4">
    <source>
        <dbReference type="SAM" id="MobiDB-lite"/>
    </source>
</evidence>
<dbReference type="Proteomes" id="UP000028045">
    <property type="component" value="Unassembled WGS sequence"/>
</dbReference>
<dbReference type="PANTHER" id="PTHR48107:SF7">
    <property type="entry name" value="RE15974P"/>
    <property type="match status" value="1"/>
</dbReference>
<proteinExistence type="inferred from homology"/>
<dbReference type="AlphaFoldDB" id="A0A084AVH7"/>
<dbReference type="Gene3D" id="3.40.50.720">
    <property type="entry name" value="NAD(P)-binding Rossmann-like Domain"/>
    <property type="match status" value="1"/>
</dbReference>
<dbReference type="SUPFAM" id="SSF51735">
    <property type="entry name" value="NAD(P)-binding Rossmann-fold domains"/>
    <property type="match status" value="1"/>
</dbReference>
<dbReference type="InterPro" id="IPR020904">
    <property type="entry name" value="Sc_DH/Rdtase_CS"/>
</dbReference>
<feature type="region of interest" description="Disordered" evidence="4">
    <location>
        <begin position="26"/>
        <end position="65"/>
    </location>
</feature>
<dbReference type="PRINTS" id="PR00081">
    <property type="entry name" value="GDHRDH"/>
</dbReference>
<evidence type="ECO:0000256" key="3">
    <source>
        <dbReference type="ARBA" id="ARBA00023002"/>
    </source>
</evidence>
<dbReference type="OrthoDB" id="47007at2759"/>
<protein>
    <submittedName>
        <fullName evidence="5">Uncharacterized protein</fullName>
    </submittedName>
</protein>
<reference evidence="5 6" key="1">
    <citation type="journal article" date="2014" name="BMC Genomics">
        <title>Comparative genome sequencing reveals chemotype-specific gene clusters in the toxigenic black mold Stachybotrys.</title>
        <authorList>
            <person name="Semeiks J."/>
            <person name="Borek D."/>
            <person name="Otwinowski Z."/>
            <person name="Grishin N.V."/>
        </authorList>
    </citation>
    <scope>NUCLEOTIDE SEQUENCE [LARGE SCALE GENOMIC DNA]</scope>
    <source>
        <strain evidence="6">CBS 109288 / IBT 7711</strain>
    </source>
</reference>
<evidence type="ECO:0000256" key="2">
    <source>
        <dbReference type="ARBA" id="ARBA00022857"/>
    </source>
</evidence>
<feature type="compositionally biased region" description="Polar residues" evidence="4">
    <location>
        <begin position="26"/>
        <end position="51"/>
    </location>
</feature>
<organism evidence="5 6">
    <name type="scientific">Stachybotrys chartarum (strain CBS 109288 / IBT 7711)</name>
    <name type="common">Toxic black mold</name>
    <name type="synonym">Stilbospora chartarum</name>
    <dbReference type="NCBI Taxonomy" id="1280523"/>
    <lineage>
        <taxon>Eukaryota</taxon>
        <taxon>Fungi</taxon>
        <taxon>Dikarya</taxon>
        <taxon>Ascomycota</taxon>
        <taxon>Pezizomycotina</taxon>
        <taxon>Sordariomycetes</taxon>
        <taxon>Hypocreomycetidae</taxon>
        <taxon>Hypocreales</taxon>
        <taxon>Stachybotryaceae</taxon>
        <taxon>Stachybotrys</taxon>
    </lineage>
</organism>